<gene>
    <name evidence="2" type="ORF">KK1_030828</name>
</gene>
<sequence length="62" mass="6980">MDKMKKRAQEEEGDKNTDTEISTIETGSEDKASSGCFSWVSKQHHKKNSRVSDHNHTEASNS</sequence>
<keyword evidence="3" id="KW-1185">Reference proteome</keyword>
<dbReference type="Proteomes" id="UP000075243">
    <property type="component" value="Unassembled WGS sequence"/>
</dbReference>
<feature type="compositionally biased region" description="Basic and acidic residues" evidence="1">
    <location>
        <begin position="50"/>
        <end position="62"/>
    </location>
</feature>
<evidence type="ECO:0000256" key="1">
    <source>
        <dbReference type="SAM" id="MobiDB-lite"/>
    </source>
</evidence>
<organism evidence="2 3">
    <name type="scientific">Cajanus cajan</name>
    <name type="common">Pigeon pea</name>
    <name type="synonym">Cajanus indicus</name>
    <dbReference type="NCBI Taxonomy" id="3821"/>
    <lineage>
        <taxon>Eukaryota</taxon>
        <taxon>Viridiplantae</taxon>
        <taxon>Streptophyta</taxon>
        <taxon>Embryophyta</taxon>
        <taxon>Tracheophyta</taxon>
        <taxon>Spermatophyta</taxon>
        <taxon>Magnoliopsida</taxon>
        <taxon>eudicotyledons</taxon>
        <taxon>Gunneridae</taxon>
        <taxon>Pentapetalae</taxon>
        <taxon>rosids</taxon>
        <taxon>fabids</taxon>
        <taxon>Fabales</taxon>
        <taxon>Fabaceae</taxon>
        <taxon>Papilionoideae</taxon>
        <taxon>50 kb inversion clade</taxon>
        <taxon>NPAAA clade</taxon>
        <taxon>indigoferoid/millettioid clade</taxon>
        <taxon>Phaseoleae</taxon>
        <taxon>Cajanus</taxon>
    </lineage>
</organism>
<dbReference type="EMBL" id="KQ483525">
    <property type="protein sequence ID" value="KYP47501.1"/>
    <property type="molecule type" value="Genomic_DNA"/>
</dbReference>
<feature type="compositionally biased region" description="Basic and acidic residues" evidence="1">
    <location>
        <begin position="1"/>
        <end position="18"/>
    </location>
</feature>
<accession>A0A151RY73</accession>
<dbReference type="Gramene" id="C.cajan_31485.t">
    <property type="protein sequence ID" value="C.cajan_31485.t.cds1"/>
    <property type="gene ID" value="C.cajan_31485"/>
</dbReference>
<evidence type="ECO:0000313" key="2">
    <source>
        <dbReference type="EMBL" id="KYP47501.1"/>
    </source>
</evidence>
<proteinExistence type="predicted"/>
<evidence type="ECO:0000313" key="3">
    <source>
        <dbReference type="Proteomes" id="UP000075243"/>
    </source>
</evidence>
<feature type="region of interest" description="Disordered" evidence="1">
    <location>
        <begin position="1"/>
        <end position="62"/>
    </location>
</feature>
<name>A0A151RY73_CAJCA</name>
<reference evidence="2" key="1">
    <citation type="journal article" date="2012" name="Nat. Biotechnol.">
        <title>Draft genome sequence of pigeonpea (Cajanus cajan), an orphan legume crop of resource-poor farmers.</title>
        <authorList>
            <person name="Varshney R.K."/>
            <person name="Chen W."/>
            <person name="Li Y."/>
            <person name="Bharti A.K."/>
            <person name="Saxena R.K."/>
            <person name="Schlueter J.A."/>
            <person name="Donoghue M.T."/>
            <person name="Azam S."/>
            <person name="Fan G."/>
            <person name="Whaley A.M."/>
            <person name="Farmer A.D."/>
            <person name="Sheridan J."/>
            <person name="Iwata A."/>
            <person name="Tuteja R."/>
            <person name="Penmetsa R.V."/>
            <person name="Wu W."/>
            <person name="Upadhyaya H.D."/>
            <person name="Yang S.P."/>
            <person name="Shah T."/>
            <person name="Saxena K.B."/>
            <person name="Michael T."/>
            <person name="McCombie W.R."/>
            <person name="Yang B."/>
            <person name="Zhang G."/>
            <person name="Yang H."/>
            <person name="Wang J."/>
            <person name="Spillane C."/>
            <person name="Cook D.R."/>
            <person name="May G.D."/>
            <person name="Xu X."/>
            <person name="Jackson S.A."/>
        </authorList>
    </citation>
    <scope>NUCLEOTIDE SEQUENCE [LARGE SCALE GENOMIC DNA]</scope>
</reference>
<dbReference type="AlphaFoldDB" id="A0A151RY73"/>
<protein>
    <submittedName>
        <fullName evidence="2">Uncharacterized protein</fullName>
    </submittedName>
</protein>